<dbReference type="SUPFAM" id="SSF55874">
    <property type="entry name" value="ATPase domain of HSP90 chaperone/DNA topoisomerase II/histidine kinase"/>
    <property type="match status" value="1"/>
</dbReference>
<protein>
    <recommendedName>
        <fullName evidence="2">Sacsin/Nov domain-containing protein</fullName>
    </recommendedName>
</protein>
<dbReference type="OrthoDB" id="10031156at2759"/>
<feature type="compositionally biased region" description="Basic and acidic residues" evidence="1">
    <location>
        <begin position="1416"/>
        <end position="1427"/>
    </location>
</feature>
<feature type="compositionally biased region" description="Low complexity" evidence="1">
    <location>
        <begin position="1514"/>
        <end position="1527"/>
    </location>
</feature>
<feature type="region of interest" description="Disordered" evidence="1">
    <location>
        <begin position="1514"/>
        <end position="1535"/>
    </location>
</feature>
<dbReference type="InterPro" id="IPR036890">
    <property type="entry name" value="HATPase_C_sf"/>
</dbReference>
<dbReference type="OMA" id="VYWWVIL"/>
<proteinExistence type="predicted"/>
<dbReference type="InterPro" id="IPR022155">
    <property type="entry name" value="DUF3684"/>
</dbReference>
<feature type="domain" description="Sacsin/Nov" evidence="2">
    <location>
        <begin position="27"/>
        <end position="150"/>
    </location>
</feature>
<dbReference type="Gene3D" id="3.30.565.10">
    <property type="entry name" value="Histidine kinase-like ATPase, C-terminal domain"/>
    <property type="match status" value="1"/>
</dbReference>
<feature type="compositionally biased region" description="Basic and acidic residues" evidence="1">
    <location>
        <begin position="1467"/>
        <end position="1480"/>
    </location>
</feature>
<dbReference type="Pfam" id="PF12449">
    <property type="entry name" value="DUF3684"/>
    <property type="match status" value="1"/>
</dbReference>
<evidence type="ECO:0000313" key="3">
    <source>
        <dbReference type="EMBL" id="KFA62125.1"/>
    </source>
</evidence>
<dbReference type="InParanoid" id="A0A084QDU0"/>
<keyword evidence="4" id="KW-1185">Reference proteome</keyword>
<feature type="compositionally biased region" description="Basic and acidic residues" evidence="1">
    <location>
        <begin position="1434"/>
        <end position="1447"/>
    </location>
</feature>
<gene>
    <name evidence="3" type="ORF">S40285_01703</name>
</gene>
<dbReference type="EMBL" id="KL660812">
    <property type="protein sequence ID" value="KFA62125.1"/>
    <property type="molecule type" value="Genomic_DNA"/>
</dbReference>
<feature type="region of interest" description="Disordered" evidence="1">
    <location>
        <begin position="1416"/>
        <end position="1482"/>
    </location>
</feature>
<evidence type="ECO:0000256" key="1">
    <source>
        <dbReference type="SAM" id="MobiDB-lite"/>
    </source>
</evidence>
<dbReference type="HOGENOM" id="CLU_001744_1_0_1"/>
<sequence>MDYSRLRATALRDGEDEEAVTVDTRALIDKVLARYSGEWTTLRELIQNAADAQATKVSVKWESLPSVSVPLPSTTNRSELLKHAISHHTLRRLVVSNDGQPFTKTDWGRLKRIAEGNPDETKIGAFGVGFYSVFADCEEPFVSSGNEAMAFYWKGNALFTKKSTLPADQATPDTIFVLDYRNTTTPMPNLLSVCQFLATSLTFVALESIEFWIDDYQILTLRKKSSPSLSLPLPRDLEARTKDGIMRLSSVDRTSTQIDASFMSVIGWKPQAPSATNKSVENFGNTEAPSLRSFFARLTSSSSTSASKVKAQAEERTAQVTIAEDVTKLSSSTIFLRATSAAVQTHVSRSFAAELERATKKPPPKTTKLSILTSSYDEAQATESSAGDGALGKATDVFASVLPSKKPGGRIFIGFPTMQTTGAGMHISAPSIIPTVEREAIDLNARWVRTWNIELLRAAGIVTRLAFANEMEDLNQRFHGSGDKKVTAEKIAKFMPEALHNFKTFTFTDSTPSGQVGQIIEEAFWTCFKKASIETYSTRGVLQTSQVRLGSEDLAKFVNDIPIIPNEMKEAPFVKKLIDFGLISTITVADIKSELDGKALNKTQMIHFLSWLGKKCLQGELDPGSRAALLEVAVATMSDEGDSGDIVALGSIKNYLSTSKIPAHLPVPPTTIPFALTVSIHVTELQALGWDALEIVPWLRFLLETTSSRTEEESLTRSSKFAVQVLTVLSKNWENLSNASKETVVALLKANTVMPTKFGMRRPAESFFPSVKLFDDLPVIQGCDKVKEKFLTALGVRKTVDLDTIFTRLLNTDKDKDQSKWSHVELIKYLASVQNDIPSDDLRKLRESRICPAEAGPRGLESTKPSDRLYKVSELYEPKDALRALGLPLLQWPGPPGSFRPSSVEARFLTVLGLRPYPSVPELVEMMASKDETLRVMAMTYFIANHQINRYVAFDLRDSRKPILPLEGSNRLVTPSSCFTNERASILGFSILRRDLHDHANKFGVARDPPMTECVNRLLADPPQDHRAAIALFGYFASRISELGENNLYKLRNSPIVPISRAGSSLASEKSSSKVSHLSPARVYLGTSITYGNIFDFVDFGQDANAFLFKCGAKSEPTKLEVAHMACSEPARLLSVLASPERYLELLKSLADNEAVLRRDKVLWAKMKASSFLLAYKEIAATKGQLIELDDEDEAPIKQYQLASANQIVIFDDIISYRLFKEHLICAPEEDILETFYLSLGAQRLSSIIEEDVRISPHTKNYKSAESLRRHVLERSKIFLYEYSNYRRDAVKHDTKWLEKNFRVEMVRSVALRRTLKGHSKTHTEKRSAAGAMESGSWVLYVADDGKPDMYQIGQAVCQVLLNRPNQQAYLFFEPFLTLDLYGLRARGYNVDRILRAKAAEARIAEEARRKALEEEQKRIEESERHWAQQGKAPEQEGRADAARSGKDAPQSPVPAPPVMPGSWDSPDDRKSDKSLEQRKGKGFFSEWGRRLGFENNDHDEKPQKLLEQFLDKPSVAGPSAGPAPVEEQQKEDGRITSPAAVQQNLLNAVNSTRPHGSNEVFSEPKMNEVKEQGTYCDKTTAKNITFAAEATNGMKVYVARSMAPNAAQFLTANLGAINTFASLLVDIGSIYSLSPNVLHIFHDESSDAIAFNTNGSIFCNLRFFLQLHYSQFEGQQRAQAKIQSGTWWWVVLAHELAHNLVSVHNAEHGFYTTSFIQEYIGKMVLKVSQWSQVPSQPVQRTATSSTLPSHPAPPPPFIFKISTTRPRKRLINPSQPSKRRSIPPILAQYPNPRVLRIHRRQLPTMVHRIAFWSFFGLAVRFWQVGIEMRPFFNRSSLWVYPFYAAGGASFGYWLQGVDDRQTATLQERKAFLLEKRARKAQRDAEAAQA</sequence>
<name>A0A084QDU0_STAC4</name>
<dbReference type="STRING" id="1283841.A0A084QDU0"/>
<dbReference type="PANTHER" id="PTHR47839">
    <property type="entry name" value="DOMAIN PROTEIN, PUTATIVE (AFU_ORTHOLOGUE AFUA_6G04830)-RELATED"/>
    <property type="match status" value="1"/>
</dbReference>
<reference evidence="3 4" key="1">
    <citation type="journal article" date="2014" name="BMC Genomics">
        <title>Comparative genome sequencing reveals chemotype-specific gene clusters in the toxigenic black mold Stachybotrys.</title>
        <authorList>
            <person name="Semeiks J."/>
            <person name="Borek D."/>
            <person name="Otwinowski Z."/>
            <person name="Grishin N.V."/>
        </authorList>
    </citation>
    <scope>NUCLEOTIDE SEQUENCE [LARGE SCALE GENOMIC DNA]</scope>
    <source>
        <strain evidence="3 4">IBT 40285</strain>
    </source>
</reference>
<accession>A0A084QDU0</accession>
<dbReference type="Proteomes" id="UP000028524">
    <property type="component" value="Unassembled WGS sequence"/>
</dbReference>
<organism evidence="3 4">
    <name type="scientific">Stachybotrys chlorohalonatus (strain IBT 40285)</name>
    <dbReference type="NCBI Taxonomy" id="1283841"/>
    <lineage>
        <taxon>Eukaryota</taxon>
        <taxon>Fungi</taxon>
        <taxon>Dikarya</taxon>
        <taxon>Ascomycota</taxon>
        <taxon>Pezizomycotina</taxon>
        <taxon>Sordariomycetes</taxon>
        <taxon>Hypocreomycetidae</taxon>
        <taxon>Hypocreales</taxon>
        <taxon>Stachybotryaceae</taxon>
        <taxon>Stachybotrys</taxon>
    </lineage>
</organism>
<dbReference type="Pfam" id="PF25794">
    <property type="entry name" value="SACS"/>
    <property type="match status" value="1"/>
</dbReference>
<dbReference type="InterPro" id="IPR058210">
    <property type="entry name" value="SACS/Nov_dom"/>
</dbReference>
<dbReference type="PANTHER" id="PTHR47839:SF1">
    <property type="entry name" value="DOMAIN PROTEIN, PUTATIVE (AFU_ORTHOLOGUE AFUA_6G04830)-RELATED"/>
    <property type="match status" value="1"/>
</dbReference>
<dbReference type="NCBIfam" id="NF047352">
    <property type="entry name" value="P_loop_sacsin"/>
    <property type="match status" value="1"/>
</dbReference>
<evidence type="ECO:0000313" key="4">
    <source>
        <dbReference type="Proteomes" id="UP000028524"/>
    </source>
</evidence>
<evidence type="ECO:0000259" key="2">
    <source>
        <dbReference type="Pfam" id="PF25794"/>
    </source>
</evidence>